<evidence type="ECO:0000313" key="2">
    <source>
        <dbReference type="Proteomes" id="UP000316194"/>
    </source>
</evidence>
<reference evidence="1 2" key="1">
    <citation type="submission" date="2019-01" db="EMBL/GenBank/DDBJ databases">
        <authorList>
            <person name="Le T.S."/>
            <person name="Kurtboke I."/>
        </authorList>
    </citation>
    <scope>NUCLEOTIDE SEQUENCE [LARGE SCALE GENOMIC DNA]</scope>
</reference>
<sequence length="160" mass="18446">MTTLFITLIVLAFIAIGLAYHSFKQKYTDGPIKLTARSAVTEDRLAISIYNTKGRELYLHIARSNRRLTKLSYEQETGAYMLELSGEDQSAHEYHMGILEALAFNDLDPKNPITLHNDLDLIEVMLKGTLREDHSRTTRNELRKARNEYVAYLNQLQEEK</sequence>
<dbReference type="EMBL" id="MK358448">
    <property type="protein sequence ID" value="QCW23151.1"/>
    <property type="molecule type" value="Genomic_DNA"/>
</dbReference>
<name>A0A513SPQ1_9CAUD</name>
<dbReference type="Proteomes" id="UP000316194">
    <property type="component" value="Segment"/>
</dbReference>
<proteinExistence type="predicted"/>
<evidence type="ECO:0000313" key="1">
    <source>
        <dbReference type="EMBL" id="QCW23151.1"/>
    </source>
</evidence>
<protein>
    <submittedName>
        <fullName evidence="1">Uncharacterized protein</fullName>
    </submittedName>
</protein>
<organism evidence="1 2">
    <name type="scientific">Vibrio phage 5 TSL-2019</name>
    <dbReference type="NCBI Taxonomy" id="2578086"/>
    <lineage>
        <taxon>Viruses</taxon>
        <taxon>Duplodnaviria</taxon>
        <taxon>Heunggongvirae</taxon>
        <taxon>Uroviricota</taxon>
        <taxon>Caudoviricetes</taxon>
        <taxon>Chimalliviridae</taxon>
        <taxon>Gorgonvirinae</taxon>
        <taxon>Aphroditevirus</taxon>
        <taxon>Aphroditevirus USC1</taxon>
    </lineage>
</organism>
<accession>A0A513SPQ1</accession>